<name>A0A922KZ99_DERFA</name>
<dbReference type="GO" id="GO:0016298">
    <property type="term" value="F:lipase activity"/>
    <property type="evidence" value="ECO:0007669"/>
    <property type="project" value="InterPro"/>
</dbReference>
<evidence type="ECO:0000256" key="1">
    <source>
        <dbReference type="ARBA" id="ARBA00004613"/>
    </source>
</evidence>
<gene>
    <name evidence="7" type="ORF">DERF_013913</name>
</gene>
<proteinExistence type="inferred from homology"/>
<evidence type="ECO:0000256" key="5">
    <source>
        <dbReference type="SAM" id="SignalP"/>
    </source>
</evidence>
<dbReference type="SUPFAM" id="SSF53474">
    <property type="entry name" value="alpha/beta-Hydrolases"/>
    <property type="match status" value="1"/>
</dbReference>
<organism evidence="7 8">
    <name type="scientific">Dermatophagoides farinae</name>
    <name type="common">American house dust mite</name>
    <dbReference type="NCBI Taxonomy" id="6954"/>
    <lineage>
        <taxon>Eukaryota</taxon>
        <taxon>Metazoa</taxon>
        <taxon>Ecdysozoa</taxon>
        <taxon>Arthropoda</taxon>
        <taxon>Chelicerata</taxon>
        <taxon>Arachnida</taxon>
        <taxon>Acari</taxon>
        <taxon>Acariformes</taxon>
        <taxon>Sarcoptiformes</taxon>
        <taxon>Astigmata</taxon>
        <taxon>Psoroptidia</taxon>
        <taxon>Analgoidea</taxon>
        <taxon>Pyroglyphidae</taxon>
        <taxon>Dermatophagoidinae</taxon>
        <taxon>Dermatophagoides</taxon>
    </lineage>
</organism>
<dbReference type="GO" id="GO:0016042">
    <property type="term" value="P:lipid catabolic process"/>
    <property type="evidence" value="ECO:0007669"/>
    <property type="project" value="TreeGrafter"/>
</dbReference>
<evidence type="ECO:0000256" key="3">
    <source>
        <dbReference type="ARBA" id="ARBA00022525"/>
    </source>
</evidence>
<dbReference type="GO" id="GO:0005615">
    <property type="term" value="C:extracellular space"/>
    <property type="evidence" value="ECO:0007669"/>
    <property type="project" value="TreeGrafter"/>
</dbReference>
<dbReference type="InterPro" id="IPR000734">
    <property type="entry name" value="TAG_lipase"/>
</dbReference>
<feature type="domain" description="Lipase" evidence="6">
    <location>
        <begin position="94"/>
        <end position="402"/>
    </location>
</feature>
<dbReference type="PANTHER" id="PTHR11610">
    <property type="entry name" value="LIPASE"/>
    <property type="match status" value="1"/>
</dbReference>
<sequence>MIDFRFFVFFIALAMANRQHSLSTTTPSSSSPPSPTPSSISNIVQDTIIQVDDNLTKLFNDSVQKFTKEFDDDKIMPTNPSLNFSFLHLKMPDPWDIETIKPKIVFYKRGQPEFEVDHFANAKQTALSLNKLGFLDTERLILITHGFHNNFNTDWLHDYKERIFNVSAQRKVAQTVAILGWGGGADILVFRYRQAAANVLTVGEWLSQYIKTIKDVKPDTIIYGIGHSLGAHVMGVAGRISKGFERITGLDPAGPCFEKVENSQTLRASDAGFVDVIHTDGYDSKLDPSEWFFPVNHYGSLVPIASLDFYPNYGYHQPGAGTFTVAGSHLRSLELFEWSITNPNKFLTKQVLSSTPDFDEPVNSNEPTKYTAEMGYYADRWQLPPINASTLYYIETNKQEPWV</sequence>
<reference evidence="7" key="1">
    <citation type="submission" date="2013-05" db="EMBL/GenBank/DDBJ databases">
        <authorList>
            <person name="Yim A.K.Y."/>
            <person name="Chan T.F."/>
            <person name="Ji K.M."/>
            <person name="Liu X.Y."/>
            <person name="Zhou J.W."/>
            <person name="Li R.Q."/>
            <person name="Yang K.Y."/>
            <person name="Li J."/>
            <person name="Li M."/>
            <person name="Law P.T.W."/>
            <person name="Wu Y.L."/>
            <person name="Cai Z.L."/>
            <person name="Qin H."/>
            <person name="Bao Y."/>
            <person name="Leung R.K.K."/>
            <person name="Ng P.K.S."/>
            <person name="Zou J."/>
            <person name="Zhong X.J."/>
            <person name="Ran P.X."/>
            <person name="Zhong N.S."/>
            <person name="Liu Z.G."/>
            <person name="Tsui S.K.W."/>
        </authorList>
    </citation>
    <scope>NUCLEOTIDE SEQUENCE</scope>
    <source>
        <strain evidence="7">Derf</strain>
        <tissue evidence="7">Whole organism</tissue>
    </source>
</reference>
<feature type="chain" id="PRO_5036942542" description="Lipase domain-containing protein" evidence="5">
    <location>
        <begin position="17"/>
        <end position="403"/>
    </location>
</feature>
<dbReference type="EMBL" id="ASGP02000007">
    <property type="protein sequence ID" value="KAH9497983.1"/>
    <property type="molecule type" value="Genomic_DNA"/>
</dbReference>
<dbReference type="Gene3D" id="3.40.50.1820">
    <property type="entry name" value="alpha/beta hydrolase"/>
    <property type="match status" value="1"/>
</dbReference>
<evidence type="ECO:0000313" key="8">
    <source>
        <dbReference type="Proteomes" id="UP000790347"/>
    </source>
</evidence>
<dbReference type="PRINTS" id="PR00821">
    <property type="entry name" value="TAGLIPASE"/>
</dbReference>
<evidence type="ECO:0000256" key="4">
    <source>
        <dbReference type="RuleBase" id="RU004262"/>
    </source>
</evidence>
<dbReference type="InterPro" id="IPR013818">
    <property type="entry name" value="Lipase"/>
</dbReference>
<accession>A0A922KZ99</accession>
<dbReference type="InterPro" id="IPR029058">
    <property type="entry name" value="AB_hydrolase_fold"/>
</dbReference>
<dbReference type="AlphaFoldDB" id="A0A922KZ99"/>
<feature type="signal peptide" evidence="5">
    <location>
        <begin position="1"/>
        <end position="16"/>
    </location>
</feature>
<evidence type="ECO:0000256" key="2">
    <source>
        <dbReference type="ARBA" id="ARBA00010701"/>
    </source>
</evidence>
<protein>
    <recommendedName>
        <fullName evidence="6">Lipase domain-containing protein</fullName>
    </recommendedName>
</protein>
<evidence type="ECO:0000313" key="7">
    <source>
        <dbReference type="EMBL" id="KAH9497983.1"/>
    </source>
</evidence>
<evidence type="ECO:0000259" key="6">
    <source>
        <dbReference type="Pfam" id="PF00151"/>
    </source>
</evidence>
<comment type="subcellular location">
    <subcellularLocation>
        <location evidence="1">Secreted</location>
    </subcellularLocation>
</comment>
<reference evidence="7" key="2">
    <citation type="journal article" date="2022" name="Res Sq">
        <title>Comparative Genomics Reveals Insights into the Divergent Evolution of Astigmatic Mites and Household Pest Adaptations.</title>
        <authorList>
            <person name="Xiong Q."/>
            <person name="Wan A.T.-Y."/>
            <person name="Liu X.-Y."/>
            <person name="Fung C.S.-H."/>
            <person name="Xiao X."/>
            <person name="Malainual N."/>
            <person name="Hou J."/>
            <person name="Wang L."/>
            <person name="Wang M."/>
            <person name="Yang K."/>
            <person name="Cui Y."/>
            <person name="Leung E."/>
            <person name="Nong W."/>
            <person name="Shin S.-K."/>
            <person name="Au S."/>
            <person name="Jeong K.Y."/>
            <person name="Chew F.T."/>
            <person name="Hui J."/>
            <person name="Leung T.F."/>
            <person name="Tungtrongchitr A."/>
            <person name="Zhong N."/>
            <person name="Liu Z."/>
            <person name="Tsui S."/>
        </authorList>
    </citation>
    <scope>NUCLEOTIDE SEQUENCE</scope>
    <source>
        <strain evidence="7">Derf</strain>
        <tissue evidence="7">Whole organism</tissue>
    </source>
</reference>
<comment type="caution">
    <text evidence="7">The sequence shown here is derived from an EMBL/GenBank/DDBJ whole genome shotgun (WGS) entry which is preliminary data.</text>
</comment>
<keyword evidence="5" id="KW-0732">Signal</keyword>
<dbReference type="Proteomes" id="UP000790347">
    <property type="component" value="Unassembled WGS sequence"/>
</dbReference>
<dbReference type="PANTHER" id="PTHR11610:SF173">
    <property type="entry name" value="LIPASE DOMAIN-CONTAINING PROTEIN-RELATED"/>
    <property type="match status" value="1"/>
</dbReference>
<keyword evidence="8" id="KW-1185">Reference proteome</keyword>
<dbReference type="OrthoDB" id="199913at2759"/>
<dbReference type="Pfam" id="PF00151">
    <property type="entry name" value="Lipase"/>
    <property type="match status" value="1"/>
</dbReference>
<dbReference type="GO" id="GO:0017171">
    <property type="term" value="F:serine hydrolase activity"/>
    <property type="evidence" value="ECO:0007669"/>
    <property type="project" value="TreeGrafter"/>
</dbReference>
<keyword evidence="3" id="KW-0964">Secreted</keyword>
<comment type="similarity">
    <text evidence="2 4">Belongs to the AB hydrolase superfamily. Lipase family.</text>
</comment>